<dbReference type="GO" id="GO:0004672">
    <property type="term" value="F:protein kinase activity"/>
    <property type="evidence" value="ECO:0007669"/>
    <property type="project" value="InterPro"/>
</dbReference>
<keyword evidence="1" id="KW-0808">Transferase</keyword>
<dbReference type="EMBL" id="LNYC01000003">
    <property type="protein sequence ID" value="KTD04487.1"/>
    <property type="molecule type" value="Genomic_DNA"/>
</dbReference>
<evidence type="ECO:0000313" key="2">
    <source>
        <dbReference type="Proteomes" id="UP000054785"/>
    </source>
</evidence>
<proteinExistence type="predicted"/>
<gene>
    <name evidence="1" type="ORF">Lgee_0097</name>
</gene>
<comment type="caution">
    <text evidence="1">The sequence shown here is derived from an EMBL/GenBank/DDBJ whole genome shotgun (WGS) entry which is preliminary data.</text>
</comment>
<keyword evidence="1" id="KW-0418">Kinase</keyword>
<dbReference type="GO" id="GO:0005524">
    <property type="term" value="F:ATP binding"/>
    <property type="evidence" value="ECO:0007669"/>
    <property type="project" value="InterPro"/>
</dbReference>
<dbReference type="Proteomes" id="UP000054785">
    <property type="component" value="Unassembled WGS sequence"/>
</dbReference>
<keyword evidence="2" id="KW-1185">Reference proteome</keyword>
<reference evidence="1 2" key="1">
    <citation type="submission" date="2015-11" db="EMBL/GenBank/DDBJ databases">
        <title>Genomic analysis of 38 Legionella species identifies large and diverse effector repertoires.</title>
        <authorList>
            <person name="Burstein D."/>
            <person name="Amaro F."/>
            <person name="Zusman T."/>
            <person name="Lifshitz Z."/>
            <person name="Cohen O."/>
            <person name="Gilbert J.A."/>
            <person name="Pupko T."/>
            <person name="Shuman H.A."/>
            <person name="Segal G."/>
        </authorList>
    </citation>
    <scope>NUCLEOTIDE SEQUENCE [LARGE SCALE GENOMIC DNA]</scope>
    <source>
        <strain evidence="1 2">ATCC 49504</strain>
    </source>
</reference>
<dbReference type="OrthoDB" id="9801841at2"/>
<dbReference type="STRING" id="45065.Lgee_0097"/>
<dbReference type="PANTHER" id="PTHR24347">
    <property type="entry name" value="SERINE/THREONINE-PROTEIN KINASE"/>
    <property type="match status" value="1"/>
</dbReference>
<dbReference type="InterPro" id="IPR011009">
    <property type="entry name" value="Kinase-like_dom_sf"/>
</dbReference>
<dbReference type="SMART" id="SM00220">
    <property type="entry name" value="S_TKc"/>
    <property type="match status" value="1"/>
</dbReference>
<dbReference type="SUPFAM" id="SSF56112">
    <property type="entry name" value="Protein kinase-like (PK-like)"/>
    <property type="match status" value="1"/>
</dbReference>
<dbReference type="InterPro" id="IPR008266">
    <property type="entry name" value="Tyr_kinase_AS"/>
</dbReference>
<organism evidence="1 2">
    <name type="scientific">Legionella geestiana</name>
    <dbReference type="NCBI Taxonomy" id="45065"/>
    <lineage>
        <taxon>Bacteria</taxon>
        <taxon>Pseudomonadati</taxon>
        <taxon>Pseudomonadota</taxon>
        <taxon>Gammaproteobacteria</taxon>
        <taxon>Legionellales</taxon>
        <taxon>Legionellaceae</taxon>
        <taxon>Legionella</taxon>
    </lineage>
</organism>
<dbReference type="PATRIC" id="fig|45065.4.peg.107"/>
<dbReference type="InterPro" id="IPR000719">
    <property type="entry name" value="Prot_kinase_dom"/>
</dbReference>
<dbReference type="RefSeq" id="WP_081776725.1">
    <property type="nucleotide sequence ID" value="NZ_CAAAHN010000012.1"/>
</dbReference>
<dbReference type="Pfam" id="PF00069">
    <property type="entry name" value="Pkinase"/>
    <property type="match status" value="1"/>
</dbReference>
<name>A0A0W0UA49_9GAMM</name>
<dbReference type="AlphaFoldDB" id="A0A0W0UA49"/>
<dbReference type="EC" id="2.7.12.2" evidence="1"/>
<dbReference type="PROSITE" id="PS00109">
    <property type="entry name" value="PROTEIN_KINASE_TYR"/>
    <property type="match status" value="1"/>
</dbReference>
<dbReference type="Gene3D" id="1.10.510.10">
    <property type="entry name" value="Transferase(Phosphotransferase) domain 1"/>
    <property type="match status" value="1"/>
</dbReference>
<protein>
    <submittedName>
        <fullName evidence="1">Serine/threonine-protein kinase</fullName>
        <ecNumber evidence="1">2.7.12.2</ecNumber>
    </submittedName>
</protein>
<accession>A0A0W0UA49</accession>
<dbReference type="PROSITE" id="PS50011">
    <property type="entry name" value="PROTEIN_KINASE_DOM"/>
    <property type="match status" value="1"/>
</dbReference>
<evidence type="ECO:0000313" key="1">
    <source>
        <dbReference type="EMBL" id="KTD04487.1"/>
    </source>
</evidence>
<sequence>MFTVITPETLHGDTAAAFFQCLSGMLQRQEQWLQKGRFGYFDNGYPFQLGKNMLIRRSKKPDGSLRCEFWGDIAFDKGTFGGVFPIDATFKRTREGFILKAARTKTGFKRLVKIQKHTERHSFEHALEEQRMIERAGYGGSKPPVFHAVANLSFIVMRQAPGRNLFDTLLDVYQGQLSISNTKRLELSIAILEAVEARLVKPYILHRDLTPDNLMVDLSTPKPTVTIIDFGLSTTEVTVTTRAFGKLAFCAPEMMTEGALQTLKTDIYTVARGLAMVWGISLESYDHALRFSEYKKNAENPALDSLFTHCDPLLADAKTAIQSALMGMLNPDWEKRFDITQSLSAFRRVNLNVPSLKTLLHYHLFSQKADSTPNTDVAVQLTQATL</sequence>